<organism evidence="1 2">
    <name type="scientific">Ekhidna lutea</name>
    <dbReference type="NCBI Taxonomy" id="447679"/>
    <lineage>
        <taxon>Bacteria</taxon>
        <taxon>Pseudomonadati</taxon>
        <taxon>Bacteroidota</taxon>
        <taxon>Cytophagia</taxon>
        <taxon>Cytophagales</taxon>
        <taxon>Reichenbachiellaceae</taxon>
        <taxon>Ekhidna</taxon>
    </lineage>
</organism>
<dbReference type="GO" id="GO:0016788">
    <property type="term" value="F:hydrolase activity, acting on ester bonds"/>
    <property type="evidence" value="ECO:0007669"/>
    <property type="project" value="UniProtKB-ARBA"/>
</dbReference>
<dbReference type="EMBL" id="FZPD01000005">
    <property type="protein sequence ID" value="SNT29378.1"/>
    <property type="molecule type" value="Genomic_DNA"/>
</dbReference>
<evidence type="ECO:0000313" key="2">
    <source>
        <dbReference type="Proteomes" id="UP000198393"/>
    </source>
</evidence>
<sequence length="192" mass="21758">MLLLSLSVSALAQKSRILFVGNSLTYTNNLPELVKNEARKKGFKVQTTMIAYPNYALIDHLDDGEVQKRIRSGKFDYVIVQQGPSSQSEGREMLLDAGRKFQMLCQQNETELVFFMVWPSLTNYHTFEGVIKNHRDAAIENEALLCPVGEAWKDYFERTDDSTLYGLDGFHPSRKGSRLAAEVIVKTLFDNG</sequence>
<dbReference type="CDD" id="cd00229">
    <property type="entry name" value="SGNH_hydrolase"/>
    <property type="match status" value="1"/>
</dbReference>
<gene>
    <name evidence="1" type="ORF">SAMN05421640_3245</name>
</gene>
<proteinExistence type="predicted"/>
<dbReference type="Gene3D" id="3.40.50.1110">
    <property type="entry name" value="SGNH hydrolase"/>
    <property type="match status" value="1"/>
</dbReference>
<accession>A0A239LHK5</accession>
<evidence type="ECO:0000313" key="1">
    <source>
        <dbReference type="EMBL" id="SNT29378.1"/>
    </source>
</evidence>
<dbReference type="Proteomes" id="UP000198393">
    <property type="component" value="Unassembled WGS sequence"/>
</dbReference>
<dbReference type="InterPro" id="IPR036514">
    <property type="entry name" value="SGNH_hydro_sf"/>
</dbReference>
<keyword evidence="2" id="KW-1185">Reference proteome</keyword>
<reference evidence="1 2" key="1">
    <citation type="submission" date="2017-06" db="EMBL/GenBank/DDBJ databases">
        <authorList>
            <person name="Kim H.J."/>
            <person name="Triplett B.A."/>
        </authorList>
    </citation>
    <scope>NUCLEOTIDE SEQUENCE [LARGE SCALE GENOMIC DNA]</scope>
    <source>
        <strain evidence="1 2">DSM 19307</strain>
    </source>
</reference>
<dbReference type="AlphaFoldDB" id="A0A239LHK5"/>
<name>A0A239LHK5_EKHLU</name>
<protein>
    <submittedName>
        <fullName evidence="1">Lysophospholipase L1</fullName>
    </submittedName>
</protein>
<dbReference type="SUPFAM" id="SSF52266">
    <property type="entry name" value="SGNH hydrolase"/>
    <property type="match status" value="1"/>
</dbReference>